<dbReference type="SMART" id="SM01041">
    <property type="entry name" value="BRO1"/>
    <property type="match status" value="1"/>
</dbReference>
<evidence type="ECO:0000259" key="5">
    <source>
        <dbReference type="PROSITE" id="PS51180"/>
    </source>
</evidence>
<dbReference type="Gene3D" id="1.25.40.280">
    <property type="entry name" value="alix/aip1 like domains"/>
    <property type="match status" value="1"/>
</dbReference>
<dbReference type="Pfam" id="PF13949">
    <property type="entry name" value="ALIX_LYPXL_bnd"/>
    <property type="match status" value="1"/>
</dbReference>
<evidence type="ECO:0000313" key="6">
    <source>
        <dbReference type="Ensembl" id="ENSDLAP00005020284.1"/>
    </source>
</evidence>
<dbReference type="PROSITE" id="PS51180">
    <property type="entry name" value="BRO1"/>
    <property type="match status" value="1"/>
</dbReference>
<keyword evidence="7" id="KW-1185">Reference proteome</keyword>
<feature type="compositionally biased region" description="Pro residues" evidence="4">
    <location>
        <begin position="755"/>
        <end position="767"/>
    </location>
</feature>
<evidence type="ECO:0000256" key="3">
    <source>
        <dbReference type="SAM" id="Coils"/>
    </source>
</evidence>
<feature type="compositionally biased region" description="Low complexity" evidence="4">
    <location>
        <begin position="768"/>
        <end position="777"/>
    </location>
</feature>
<protein>
    <recommendedName>
        <fullName evidence="2">Programmed cell death 6-interacting protein</fullName>
    </recommendedName>
</protein>
<dbReference type="GO" id="GO:0005768">
    <property type="term" value="C:endosome"/>
    <property type="evidence" value="ECO:0007669"/>
    <property type="project" value="TreeGrafter"/>
</dbReference>
<evidence type="ECO:0000313" key="7">
    <source>
        <dbReference type="Proteomes" id="UP000694389"/>
    </source>
</evidence>
<reference evidence="6" key="1">
    <citation type="submission" date="2025-08" db="UniProtKB">
        <authorList>
            <consortium name="Ensembl"/>
        </authorList>
    </citation>
    <scope>IDENTIFICATION</scope>
</reference>
<dbReference type="GO" id="GO:0090543">
    <property type="term" value="C:Flemming body"/>
    <property type="evidence" value="ECO:0007669"/>
    <property type="project" value="UniProtKB-SubCell"/>
</dbReference>
<dbReference type="Ensembl" id="ENSDLAT00005021753.2">
    <property type="protein sequence ID" value="ENSDLAP00005020284.1"/>
    <property type="gene ID" value="ENSDLAG00005008436.2"/>
</dbReference>
<reference evidence="6" key="2">
    <citation type="submission" date="2025-09" db="UniProtKB">
        <authorList>
            <consortium name="Ensembl"/>
        </authorList>
    </citation>
    <scope>IDENTIFICATION</scope>
</reference>
<dbReference type="PANTHER" id="PTHR23030">
    <property type="entry name" value="PCD6 INTERACTING PROTEIN-RELATED"/>
    <property type="match status" value="1"/>
</dbReference>
<dbReference type="FunFam" id="1.25.40.280:FF:000001">
    <property type="entry name" value="programmed cell death 6-interacting protein-like isoform X1"/>
    <property type="match status" value="1"/>
</dbReference>
<proteinExistence type="predicted"/>
<dbReference type="Gene3D" id="1.20.140.50">
    <property type="entry name" value="alix/aip1 like domains"/>
    <property type="match status" value="1"/>
</dbReference>
<organism evidence="6 7">
    <name type="scientific">Dicentrarchus labrax</name>
    <name type="common">European seabass</name>
    <name type="synonym">Morone labrax</name>
    <dbReference type="NCBI Taxonomy" id="13489"/>
    <lineage>
        <taxon>Eukaryota</taxon>
        <taxon>Metazoa</taxon>
        <taxon>Chordata</taxon>
        <taxon>Craniata</taxon>
        <taxon>Vertebrata</taxon>
        <taxon>Euteleostomi</taxon>
        <taxon>Actinopterygii</taxon>
        <taxon>Neopterygii</taxon>
        <taxon>Teleostei</taxon>
        <taxon>Neoteleostei</taxon>
        <taxon>Acanthomorphata</taxon>
        <taxon>Eupercaria</taxon>
        <taxon>Moronidae</taxon>
        <taxon>Dicentrarchus</taxon>
    </lineage>
</organism>
<dbReference type="Proteomes" id="UP000694389">
    <property type="component" value="Unassembled WGS sequence"/>
</dbReference>
<evidence type="ECO:0000256" key="2">
    <source>
        <dbReference type="ARBA" id="ARBA00074846"/>
    </source>
</evidence>
<accession>A0A8C4EJX2</accession>
<dbReference type="CDD" id="cd09240">
    <property type="entry name" value="BRO1_Alix"/>
    <property type="match status" value="1"/>
</dbReference>
<feature type="region of interest" description="Disordered" evidence="4">
    <location>
        <begin position="720"/>
        <end position="796"/>
    </location>
</feature>
<dbReference type="Pfam" id="PF03097">
    <property type="entry name" value="BRO1"/>
    <property type="match status" value="1"/>
</dbReference>
<feature type="coiled-coil region" evidence="3">
    <location>
        <begin position="556"/>
        <end position="583"/>
    </location>
</feature>
<dbReference type="GO" id="GO:0000281">
    <property type="term" value="P:mitotic cytokinesis"/>
    <property type="evidence" value="ECO:0007669"/>
    <property type="project" value="TreeGrafter"/>
</dbReference>
<comment type="subcellular location">
    <subcellularLocation>
        <location evidence="1">Midbody</location>
        <location evidence="1">Midbody ring</location>
    </subcellularLocation>
</comment>
<dbReference type="Gene3D" id="1.20.120.560">
    <property type="entry name" value="alix/aip1 in complex with the ypdl late domain"/>
    <property type="match status" value="1"/>
</dbReference>
<dbReference type="InterPro" id="IPR025304">
    <property type="entry name" value="ALIX_V_dom"/>
</dbReference>
<sequence>MATFISVPLKKSSEVDLVKPLSKFVTATYPAGEEQGEYNRAVEELNKLRKNALGRPLDKHESSLEILLRYYDQLCAVEPKFPFSENQLCLTFTWKDAFDKGSLFGGSVKLALASLGYEKTCVLFNAAALASQIASEQNLDNDEGLKAAAKYYQLASGAFGHIKDTVLSALNREPTMDISPETVGTLSHIMLAQAQEVIFLKATSDKMKDAVIAKLANQAADFYGDAFKQCQYKDNLPKYFYFQEVLPVLAAKHCIMQANAELHQSILAKQKKRFGEEIARLQHAAELVKTVASRYDEYVSVKDLSDKINRALTAAKKDNDFIYHDRVPEVKDLEHIGKAALVRATAITPPLSQKFTDLFEKMVPMAVQQSMSIYSQRKAETINRLVGTMREATNLCNGVLASLNLPAALEDLSGDSIPQSIAEKARSIVQQGGLQSIEQLIRDLPELLTRNREILDESLKMLDDEETTDNELRTKFNQRWNRTPSGDLYKPLRAEGANFRNILDKAVQADQVVKDRYNTHCDMIALLCKSESELNAAIPSANPTKTLQGSEVVNVLRSQLAQLDEIKKERETLEGEIKAVTFDMSITFLTALAQDGAINEEQLSGSQLDQLYGAYNQRVQASLRTQEELLGQVQTSHQEFSSLKQSNTEANQREEVLKKLASAHDSYVEISNNLREGTKFYNDLTEILLKFQNKCSDIVFARKTERDELLKELQQSIAREPSAPSFNVPAYQSTPAAPAGGPTPAPRTVFQPQAKPQPPARPPPPSFTPQAASMTPTSAPPTGPPSSNPPPMAPMN</sequence>
<evidence type="ECO:0000256" key="4">
    <source>
        <dbReference type="SAM" id="MobiDB-lite"/>
    </source>
</evidence>
<dbReference type="InterPro" id="IPR038499">
    <property type="entry name" value="BRO1_sf"/>
</dbReference>
<dbReference type="PANTHER" id="PTHR23030:SF39">
    <property type="entry name" value="PROGRAMMED CELL DEATH 6-INTERACTING PROTEIN"/>
    <property type="match status" value="1"/>
</dbReference>
<keyword evidence="3" id="KW-0175">Coiled coil</keyword>
<feature type="compositionally biased region" description="Pro residues" evidence="4">
    <location>
        <begin position="778"/>
        <end position="796"/>
    </location>
</feature>
<feature type="domain" description="BRO1" evidence="5">
    <location>
        <begin position="3"/>
        <end position="400"/>
    </location>
</feature>
<dbReference type="CDD" id="cd09235">
    <property type="entry name" value="V_Alix"/>
    <property type="match status" value="1"/>
</dbReference>
<dbReference type="InterPro" id="IPR004328">
    <property type="entry name" value="BRO1_dom"/>
</dbReference>
<dbReference type="GeneTree" id="ENSGT00940000163083"/>
<gene>
    <name evidence="6" type="primary">pdcd6ip</name>
</gene>
<dbReference type="AlphaFoldDB" id="A0A8C4EJX2"/>
<evidence type="ECO:0000256" key="1">
    <source>
        <dbReference type="ARBA" id="ARBA00004476"/>
    </source>
</evidence>
<name>A0A8C4EJX2_DICLA</name>